<feature type="transmembrane region" description="Helical" evidence="2">
    <location>
        <begin position="200"/>
        <end position="220"/>
    </location>
</feature>
<organism evidence="3 4">
    <name type="scientific">Cerrena zonata</name>
    <dbReference type="NCBI Taxonomy" id="2478898"/>
    <lineage>
        <taxon>Eukaryota</taxon>
        <taxon>Fungi</taxon>
        <taxon>Dikarya</taxon>
        <taxon>Basidiomycota</taxon>
        <taxon>Agaricomycotina</taxon>
        <taxon>Agaricomycetes</taxon>
        <taxon>Polyporales</taxon>
        <taxon>Cerrenaceae</taxon>
        <taxon>Cerrena</taxon>
    </lineage>
</organism>
<protein>
    <recommendedName>
        <fullName evidence="5">Transmembrane protein</fullName>
    </recommendedName>
</protein>
<dbReference type="Proteomes" id="UP001385951">
    <property type="component" value="Unassembled WGS sequence"/>
</dbReference>
<gene>
    <name evidence="3" type="ORF">QCA50_011271</name>
</gene>
<keyword evidence="2" id="KW-1133">Transmembrane helix</keyword>
<proteinExistence type="predicted"/>
<dbReference type="AlphaFoldDB" id="A0AAW0FWH0"/>
<feature type="transmembrane region" description="Helical" evidence="2">
    <location>
        <begin position="12"/>
        <end position="30"/>
    </location>
</feature>
<feature type="transmembrane region" description="Helical" evidence="2">
    <location>
        <begin position="226"/>
        <end position="246"/>
    </location>
</feature>
<evidence type="ECO:0000313" key="3">
    <source>
        <dbReference type="EMBL" id="KAK7685408.1"/>
    </source>
</evidence>
<feature type="transmembrane region" description="Helical" evidence="2">
    <location>
        <begin position="118"/>
        <end position="138"/>
    </location>
</feature>
<dbReference type="EMBL" id="JASBNA010000020">
    <property type="protein sequence ID" value="KAK7685408.1"/>
    <property type="molecule type" value="Genomic_DNA"/>
</dbReference>
<feature type="transmembrane region" description="Helical" evidence="2">
    <location>
        <begin position="158"/>
        <end position="179"/>
    </location>
</feature>
<keyword evidence="2" id="KW-0812">Transmembrane</keyword>
<keyword evidence="2" id="KW-0472">Membrane</keyword>
<feature type="transmembrane region" description="Helical" evidence="2">
    <location>
        <begin position="86"/>
        <end position="106"/>
    </location>
</feature>
<keyword evidence="4" id="KW-1185">Reference proteome</keyword>
<feature type="region of interest" description="Disordered" evidence="1">
    <location>
        <begin position="308"/>
        <end position="340"/>
    </location>
</feature>
<evidence type="ECO:0000313" key="4">
    <source>
        <dbReference type="Proteomes" id="UP001385951"/>
    </source>
</evidence>
<evidence type="ECO:0000256" key="2">
    <source>
        <dbReference type="SAM" id="Phobius"/>
    </source>
</evidence>
<name>A0AAW0FWH0_9APHY</name>
<sequence>MPDWNSPEQVALSLDVLVKLTHGFIGVYLWEFAQSFDFDWSFISGKRKFKWVMIFYFLVRYTALAAFISALVVFDVKTRINCTAVLATFQFTGSAVGGFATINFALRTIALWRRNWIVSSVLTVLILGHWSLILHGILIEGVFVPGTGCGITKINNTILTANLIYSMCLDFVVLALTSWKTLRLRNKSRKSLGGLIIQDGLIFFASSVCANVIATVFMILNLSPLMSVIFNIPAAVICAIAATRAVRKLTRWTSEGPHIFYTHADLPSSHEGPTRQTKEQVLELPTHHRSRTEGVHVQMETFVAVDEPYDATSPDDGKGAIRFVPDEESQDSDIKHARAV</sequence>
<comment type="caution">
    <text evidence="3">The sequence shown here is derived from an EMBL/GenBank/DDBJ whole genome shotgun (WGS) entry which is preliminary data.</text>
</comment>
<accession>A0AAW0FWH0</accession>
<evidence type="ECO:0000256" key="1">
    <source>
        <dbReference type="SAM" id="MobiDB-lite"/>
    </source>
</evidence>
<feature type="transmembrane region" description="Helical" evidence="2">
    <location>
        <begin position="51"/>
        <end position="74"/>
    </location>
</feature>
<evidence type="ECO:0008006" key="5">
    <source>
        <dbReference type="Google" id="ProtNLM"/>
    </source>
</evidence>
<reference evidence="3 4" key="1">
    <citation type="submission" date="2022-09" db="EMBL/GenBank/DDBJ databases">
        <authorList>
            <person name="Palmer J.M."/>
        </authorList>
    </citation>
    <scope>NUCLEOTIDE SEQUENCE [LARGE SCALE GENOMIC DNA]</scope>
    <source>
        <strain evidence="3 4">DSM 7382</strain>
    </source>
</reference>